<organism evidence="3 4">
    <name type="scientific">Marinitenerispora sediminis</name>
    <dbReference type="NCBI Taxonomy" id="1931232"/>
    <lineage>
        <taxon>Bacteria</taxon>
        <taxon>Bacillati</taxon>
        <taxon>Actinomycetota</taxon>
        <taxon>Actinomycetes</taxon>
        <taxon>Streptosporangiales</taxon>
        <taxon>Nocardiopsidaceae</taxon>
        <taxon>Marinitenerispora</taxon>
    </lineage>
</organism>
<evidence type="ECO:0000313" key="4">
    <source>
        <dbReference type="Proteomes" id="UP000253318"/>
    </source>
</evidence>
<dbReference type="GO" id="GO:0016491">
    <property type="term" value="F:oxidoreductase activity"/>
    <property type="evidence" value="ECO:0007669"/>
    <property type="project" value="UniProtKB-KW"/>
</dbReference>
<dbReference type="AlphaFoldDB" id="A0A368T2T1"/>
<dbReference type="InterPro" id="IPR029041">
    <property type="entry name" value="FAD-linked_oxidoreductase-like"/>
</dbReference>
<gene>
    <name evidence="3" type="ORF">DEF24_23890</name>
</gene>
<comment type="caution">
    <text evidence="3">The sequence shown here is derived from an EMBL/GenBank/DDBJ whole genome shotgun (WGS) entry which is preliminary data.</text>
</comment>
<evidence type="ECO:0000256" key="2">
    <source>
        <dbReference type="SAM" id="MobiDB-lite"/>
    </source>
</evidence>
<proteinExistence type="predicted"/>
<dbReference type="RefSeq" id="WP_114400546.1">
    <property type="nucleotide sequence ID" value="NZ_QEIM01000242.1"/>
</dbReference>
<reference evidence="3 4" key="1">
    <citation type="submission" date="2018-04" db="EMBL/GenBank/DDBJ databases">
        <title>Novel actinobacteria from marine sediment.</title>
        <authorList>
            <person name="Ng Z.Y."/>
            <person name="Tan G.Y.A."/>
        </authorList>
    </citation>
    <scope>NUCLEOTIDE SEQUENCE [LARGE SCALE GENOMIC DNA]</scope>
    <source>
        <strain evidence="3 4">TPS81</strain>
    </source>
</reference>
<evidence type="ECO:0000256" key="1">
    <source>
        <dbReference type="ARBA" id="ARBA00023002"/>
    </source>
</evidence>
<keyword evidence="4" id="KW-1185">Reference proteome</keyword>
<name>A0A368T2T1_9ACTN</name>
<accession>A0A368T2T1</accession>
<protein>
    <submittedName>
        <fullName evidence="3">Proline dehydrogenase</fullName>
    </submittedName>
</protein>
<keyword evidence="1" id="KW-0560">Oxidoreductase</keyword>
<dbReference type="EMBL" id="QEIN01000272">
    <property type="protein sequence ID" value="RCV50744.1"/>
    <property type="molecule type" value="Genomic_DNA"/>
</dbReference>
<feature type="region of interest" description="Disordered" evidence="2">
    <location>
        <begin position="146"/>
        <end position="171"/>
    </location>
</feature>
<dbReference type="Gene3D" id="3.20.20.220">
    <property type="match status" value="1"/>
</dbReference>
<dbReference type="Proteomes" id="UP000253318">
    <property type="component" value="Unassembled WGS sequence"/>
</dbReference>
<dbReference type="SUPFAM" id="SSF51730">
    <property type="entry name" value="FAD-linked oxidoreductase"/>
    <property type="match status" value="1"/>
</dbReference>
<evidence type="ECO:0000313" key="3">
    <source>
        <dbReference type="EMBL" id="RCV50744.1"/>
    </source>
</evidence>
<sequence>MTASAGRSTTGAEAAAAVRGARALAERGLSSSLQHAAAAATHPEQAEEGTRSAIDLLHRLADLGLAGWADLIVRPRALGLGLGLGLGAEGAALAADNLARICAAARESGTRVTTDAEDAAAAPAAARLVAGLRAAYPALGRTLPADPDRWAADPRIPGPSGREPGRSTAEPLAAPGARYRLRGADHAPGLAAAHAGRRAADLGFVRALRTLMPGPDRLVVATGDPRLLEIAGALAAVSRRPAESVEYELPRRVRSGDLRRLRAAGARVRIRFAVRA</sequence>